<reference evidence="4 5" key="1">
    <citation type="submission" date="2019-02" db="EMBL/GenBank/DDBJ databases">
        <authorList>
            <person name="Goldberg S.R."/>
            <person name="Haltli B.A."/>
            <person name="Correa H."/>
            <person name="Russell K.G."/>
        </authorList>
    </citation>
    <scope>NUCLEOTIDE SEQUENCE [LARGE SCALE GENOMIC DNA]</scope>
    <source>
        <strain evidence="4 5">JCM 16186</strain>
    </source>
</reference>
<evidence type="ECO:0000259" key="3">
    <source>
        <dbReference type="PROSITE" id="PS51635"/>
    </source>
</evidence>
<dbReference type="PROSITE" id="PS51635">
    <property type="entry name" value="PNPLA"/>
    <property type="match status" value="1"/>
</dbReference>
<feature type="active site" description="Proton acceptor" evidence="2">
    <location>
        <position position="184"/>
    </location>
</feature>
<dbReference type="PANTHER" id="PTHR24138:SF12">
    <property type="entry name" value="PATATIN FAMILY PROTEIN"/>
    <property type="match status" value="1"/>
</dbReference>
<gene>
    <name evidence="4" type="ORF">E1163_15645</name>
</gene>
<evidence type="ECO:0000313" key="5">
    <source>
        <dbReference type="Proteomes" id="UP000798808"/>
    </source>
</evidence>
<name>A0ABW9RR30_9BACT</name>
<dbReference type="EMBL" id="SMLW01000578">
    <property type="protein sequence ID" value="MTI26391.1"/>
    <property type="molecule type" value="Genomic_DNA"/>
</dbReference>
<evidence type="ECO:0000256" key="2">
    <source>
        <dbReference type="PROSITE-ProRule" id="PRU01161"/>
    </source>
</evidence>
<organism evidence="4 5">
    <name type="scientific">Fulvivirga kasyanovii</name>
    <dbReference type="NCBI Taxonomy" id="396812"/>
    <lineage>
        <taxon>Bacteria</taxon>
        <taxon>Pseudomonadati</taxon>
        <taxon>Bacteroidota</taxon>
        <taxon>Cytophagia</taxon>
        <taxon>Cytophagales</taxon>
        <taxon>Fulvivirgaceae</taxon>
        <taxon>Fulvivirga</taxon>
    </lineage>
</organism>
<dbReference type="InterPro" id="IPR047156">
    <property type="entry name" value="Teg/CotR/CapV-like"/>
</dbReference>
<proteinExistence type="predicted"/>
<keyword evidence="1 2" id="KW-0443">Lipid metabolism</keyword>
<keyword evidence="2" id="KW-0442">Lipid degradation</keyword>
<keyword evidence="5" id="KW-1185">Reference proteome</keyword>
<feature type="short sequence motif" description="DGA/G" evidence="2">
    <location>
        <begin position="184"/>
        <end position="186"/>
    </location>
</feature>
<dbReference type="Proteomes" id="UP000798808">
    <property type="component" value="Unassembled WGS sequence"/>
</dbReference>
<feature type="short sequence motif" description="GXGXXG" evidence="2">
    <location>
        <begin position="11"/>
        <end position="16"/>
    </location>
</feature>
<dbReference type="PANTHER" id="PTHR24138">
    <property type="entry name" value="INTRACELLLAR PHOSPHOLIPASE A FAMILY"/>
    <property type="match status" value="1"/>
</dbReference>
<dbReference type="RefSeq" id="WP_155173403.1">
    <property type="nucleotide sequence ID" value="NZ_BAAAFL010000012.1"/>
</dbReference>
<accession>A0ABW9RR30</accession>
<sequence length="347" mass="38525">MSQYKILSIDGGGTRGIIPATILDCIYRETGKHPTDIFSLLAGTSTGGILCTGLAFGKSTQEMVSLYLDKSDEIFYDTGWDDIRDGFGKNLGADYSNKKFKRILEDIFGDATLHDIYQKVGEDTNLMVCSFDLNPEEGGKPINFRPKVLHSHFIRDMQVKLADLCLMTSAGPTYFPIYQNKYVDGGVSLNNPAMAALAYAINAGESDVAEYRHPNGVKKGLGKELSDLKILSIGCGTSNKNFIPADEIRKKDKGDWGNLQWVKYLPDLLTESNVQASNYYVSQLLPDDRYKRLQLFFNEADAPAAIRNKTMGLDVKDAKLLKAMKSYAEALCAKEMDNILDFLDLNN</sequence>
<dbReference type="InterPro" id="IPR002641">
    <property type="entry name" value="PNPLA_dom"/>
</dbReference>
<keyword evidence="2" id="KW-0378">Hydrolase</keyword>
<protein>
    <submittedName>
        <fullName evidence="4">Patatin</fullName>
    </submittedName>
</protein>
<dbReference type="InterPro" id="IPR016035">
    <property type="entry name" value="Acyl_Trfase/lysoPLipase"/>
</dbReference>
<evidence type="ECO:0000256" key="1">
    <source>
        <dbReference type="ARBA" id="ARBA00023098"/>
    </source>
</evidence>
<comment type="caution">
    <text evidence="4">The sequence shown here is derived from an EMBL/GenBank/DDBJ whole genome shotgun (WGS) entry which is preliminary data.</text>
</comment>
<evidence type="ECO:0000313" key="4">
    <source>
        <dbReference type="EMBL" id="MTI26391.1"/>
    </source>
</evidence>
<feature type="short sequence motif" description="GXSXG" evidence="2">
    <location>
        <begin position="43"/>
        <end position="47"/>
    </location>
</feature>
<dbReference type="Gene3D" id="3.40.1090.10">
    <property type="entry name" value="Cytosolic phospholipase A2 catalytic domain"/>
    <property type="match status" value="1"/>
</dbReference>
<dbReference type="SUPFAM" id="SSF52151">
    <property type="entry name" value="FabD/lysophospholipase-like"/>
    <property type="match status" value="1"/>
</dbReference>
<feature type="active site" description="Nucleophile" evidence="2">
    <location>
        <position position="45"/>
    </location>
</feature>
<dbReference type="Pfam" id="PF01734">
    <property type="entry name" value="Patatin"/>
    <property type="match status" value="1"/>
</dbReference>
<feature type="domain" description="PNPLA" evidence="3">
    <location>
        <begin position="7"/>
        <end position="197"/>
    </location>
</feature>